<dbReference type="InterPro" id="IPR015943">
    <property type="entry name" value="WD40/YVTN_repeat-like_dom_sf"/>
</dbReference>
<dbReference type="AlphaFoldDB" id="A0A9P8L4D5"/>
<feature type="domain" description="NACHT" evidence="4">
    <location>
        <begin position="205"/>
        <end position="354"/>
    </location>
</feature>
<evidence type="ECO:0000259" key="4">
    <source>
        <dbReference type="PROSITE" id="PS50837"/>
    </source>
</evidence>
<dbReference type="PROSITE" id="PS50294">
    <property type="entry name" value="WD_REPEATS_REGION"/>
    <property type="match status" value="5"/>
</dbReference>
<evidence type="ECO:0000256" key="1">
    <source>
        <dbReference type="ARBA" id="ARBA00022574"/>
    </source>
</evidence>
<dbReference type="Gene3D" id="3.40.50.300">
    <property type="entry name" value="P-loop containing nucleotide triphosphate hydrolases"/>
    <property type="match status" value="1"/>
</dbReference>
<proteinExistence type="predicted"/>
<evidence type="ECO:0000256" key="3">
    <source>
        <dbReference type="PROSITE-ProRule" id="PRU00221"/>
    </source>
</evidence>
<comment type="caution">
    <text evidence="5">The sequence shown here is derived from an EMBL/GenBank/DDBJ whole genome shotgun (WGS) entry which is preliminary data.</text>
</comment>
<dbReference type="PROSITE" id="PS50082">
    <property type="entry name" value="WD_REPEATS_2"/>
    <property type="match status" value="5"/>
</dbReference>
<feature type="repeat" description="WD" evidence="3">
    <location>
        <begin position="934"/>
        <end position="975"/>
    </location>
</feature>
<feature type="repeat" description="WD" evidence="3">
    <location>
        <begin position="802"/>
        <end position="843"/>
    </location>
</feature>
<dbReference type="EMBL" id="JAGHQL010000040">
    <property type="protein sequence ID" value="KAH0543088.1"/>
    <property type="molecule type" value="Genomic_DNA"/>
</dbReference>
<dbReference type="SUPFAM" id="SSF50978">
    <property type="entry name" value="WD40 repeat-like"/>
    <property type="match status" value="1"/>
</dbReference>
<dbReference type="Pfam" id="PF00400">
    <property type="entry name" value="WD40"/>
    <property type="match status" value="5"/>
</dbReference>
<evidence type="ECO:0000256" key="2">
    <source>
        <dbReference type="ARBA" id="ARBA00022737"/>
    </source>
</evidence>
<dbReference type="Pfam" id="PF24883">
    <property type="entry name" value="NPHP3_N"/>
    <property type="match status" value="1"/>
</dbReference>
<organism evidence="5 6">
    <name type="scientific">Glutinoglossum americanum</name>
    <dbReference type="NCBI Taxonomy" id="1670608"/>
    <lineage>
        <taxon>Eukaryota</taxon>
        <taxon>Fungi</taxon>
        <taxon>Dikarya</taxon>
        <taxon>Ascomycota</taxon>
        <taxon>Pezizomycotina</taxon>
        <taxon>Geoglossomycetes</taxon>
        <taxon>Geoglossales</taxon>
        <taxon>Geoglossaceae</taxon>
        <taxon>Glutinoglossum</taxon>
    </lineage>
</organism>
<dbReference type="Gene3D" id="2.130.10.10">
    <property type="entry name" value="YVTN repeat-like/Quinoprotein amine dehydrogenase"/>
    <property type="match status" value="2"/>
</dbReference>
<dbReference type="InterPro" id="IPR056884">
    <property type="entry name" value="NPHP3-like_N"/>
</dbReference>
<dbReference type="InterPro" id="IPR007111">
    <property type="entry name" value="NACHT_NTPase"/>
</dbReference>
<dbReference type="PROSITE" id="PS50837">
    <property type="entry name" value="NACHT"/>
    <property type="match status" value="1"/>
</dbReference>
<dbReference type="PANTHER" id="PTHR19848">
    <property type="entry name" value="WD40 REPEAT PROTEIN"/>
    <property type="match status" value="1"/>
</dbReference>
<dbReference type="OrthoDB" id="674604at2759"/>
<dbReference type="SMART" id="SM00320">
    <property type="entry name" value="WD40"/>
    <property type="match status" value="5"/>
</dbReference>
<protein>
    <recommendedName>
        <fullName evidence="4">NACHT domain-containing protein</fullName>
    </recommendedName>
</protein>
<keyword evidence="1 3" id="KW-0853">WD repeat</keyword>
<dbReference type="PANTHER" id="PTHR19848:SF8">
    <property type="entry name" value="F-BOX AND WD REPEAT DOMAIN CONTAINING 7"/>
    <property type="match status" value="1"/>
</dbReference>
<dbReference type="InterPro" id="IPR027417">
    <property type="entry name" value="P-loop_NTPase"/>
</dbReference>
<reference evidence="5" key="1">
    <citation type="submission" date="2021-03" db="EMBL/GenBank/DDBJ databases">
        <title>Comparative genomics and phylogenomic investigation of the class Geoglossomycetes provide insights into ecological specialization and systematics.</title>
        <authorList>
            <person name="Melie T."/>
            <person name="Pirro S."/>
            <person name="Miller A.N."/>
            <person name="Quandt A."/>
        </authorList>
    </citation>
    <scope>NUCLEOTIDE SEQUENCE</scope>
    <source>
        <strain evidence="5">GBOQ0MN5Z8</strain>
    </source>
</reference>
<dbReference type="InterPro" id="IPR020472">
    <property type="entry name" value="WD40_PAC1"/>
</dbReference>
<evidence type="ECO:0000313" key="5">
    <source>
        <dbReference type="EMBL" id="KAH0543088.1"/>
    </source>
</evidence>
<sequence>MATGLGEAASIIAVIQISERILSLCWKYYSGVRNAEGDVKRLCDKVTALSSILKALQALADDPRATRLPTLDVRQIEQCLSELEELRGRLDPGKVRRLGRRFKWPFTKEDVDKKVAILEQHQATFNFALTVDQTALSLDVHENLNAARADIKVGTEDQSLAKLSCADGAAFDSYRSQHEPQCLPDTRVDLLRQIMEWSANPHDKCIFWLSGMAGTGKSTIARTIARRLNSQQRLGASFFFSRGEGDLANATKFFCTLASQLASMSSILKSNICQAIAKRCDIGQKSLRDQWEQLIYQPLAALKSNELQSSDLILVIDALDECGNQNDIRAILQLLAEAKTLSFIRLRIFVTSRPETPIQLGFKDLPGNVHRDFVLHSISQPIVGHDIYTFLKDEMGKINKEHLPADWPGKQNIELLVQQAHGLFIYAATVCRFIRDPDWDPERRLCLVLNDSAVAKGDTTSQSPTVELDEMYTKVLNHSVIGNCSEQNKLEFIRRFKQIVGPIVILFDSLSTAALDKLLDMPNWKTDSKILLRLHSLLDVPEYQDSPIRLLHPSFRDFLLDKKRCKDSRFWVDKEEMHKDLAERCLGLLSKSLRRNICNLHTPGTLACELERKTVEQHLPAPIQYACRYWVDHLQLGKDGLCNDNGPVHMFLRKHFLHWLEALSLIGETSKGVLIITALQSILTKLNKETDLLAMVNDARRFILNNRSIIEKAPLQTYSSALVFSPKKSIIRTRFSTQIPAWIKSLPIVEEGWNPSLQTLEGHLSLVLSVAFSPDGKRLASGSSDYTVMIWDAETGAMQSSLKGHSDSVRSVAFSPDGKRLASGSHDHTVMLWDAETGAVQSTLRGHSDSVLSVAFSPDGKRLASGSHDHTVMLWDAETGAVQSTLKGHSNLVQSVAFSPDGKRLASGSHDHTVMLWDAETGAVQKTGAVQSTLKGHSGSVLSVAFSPDGKRLASGSYDHTVILWDAETGAVQSTLKSRSDAKSCIQNSLYMLDETGQWVTWKGHNALFLPIDRRPTSHTIQDSILAIGHRSGPPTVLKIDPNVDPLQL</sequence>
<name>A0A9P8L4D5_9PEZI</name>
<gene>
    <name evidence="5" type="ORF">FGG08_002602</name>
</gene>
<dbReference type="Proteomes" id="UP000698800">
    <property type="component" value="Unassembled WGS sequence"/>
</dbReference>
<feature type="repeat" description="WD" evidence="3">
    <location>
        <begin position="760"/>
        <end position="801"/>
    </location>
</feature>
<dbReference type="PRINTS" id="PR00320">
    <property type="entry name" value="GPROTEINBRPT"/>
</dbReference>
<keyword evidence="2" id="KW-0677">Repeat</keyword>
<dbReference type="CDD" id="cd00200">
    <property type="entry name" value="WD40"/>
    <property type="match status" value="1"/>
</dbReference>
<feature type="repeat" description="WD" evidence="3">
    <location>
        <begin position="886"/>
        <end position="927"/>
    </location>
</feature>
<dbReference type="InterPro" id="IPR019775">
    <property type="entry name" value="WD40_repeat_CS"/>
</dbReference>
<evidence type="ECO:0000313" key="6">
    <source>
        <dbReference type="Proteomes" id="UP000698800"/>
    </source>
</evidence>
<dbReference type="SUPFAM" id="SSF52540">
    <property type="entry name" value="P-loop containing nucleoside triphosphate hydrolases"/>
    <property type="match status" value="1"/>
</dbReference>
<keyword evidence="6" id="KW-1185">Reference proteome</keyword>
<feature type="repeat" description="WD" evidence="3">
    <location>
        <begin position="844"/>
        <end position="885"/>
    </location>
</feature>
<dbReference type="InterPro" id="IPR036322">
    <property type="entry name" value="WD40_repeat_dom_sf"/>
</dbReference>
<dbReference type="PROSITE" id="PS00678">
    <property type="entry name" value="WD_REPEATS_1"/>
    <property type="match status" value="5"/>
</dbReference>
<dbReference type="InterPro" id="IPR001680">
    <property type="entry name" value="WD40_rpt"/>
</dbReference>
<accession>A0A9P8L4D5</accession>